<comment type="caution">
    <text evidence="1">The sequence shown here is derived from an EMBL/GenBank/DDBJ whole genome shotgun (WGS) entry which is preliminary data.</text>
</comment>
<gene>
    <name evidence="1" type="ORF">S01H1_57467</name>
</gene>
<evidence type="ECO:0000313" key="1">
    <source>
        <dbReference type="EMBL" id="GAG26509.1"/>
    </source>
</evidence>
<dbReference type="AlphaFoldDB" id="X0W6J4"/>
<accession>X0W6J4</accession>
<name>X0W6J4_9ZZZZ</name>
<organism evidence="1">
    <name type="scientific">marine sediment metagenome</name>
    <dbReference type="NCBI Taxonomy" id="412755"/>
    <lineage>
        <taxon>unclassified sequences</taxon>
        <taxon>metagenomes</taxon>
        <taxon>ecological metagenomes</taxon>
    </lineage>
</organism>
<proteinExistence type="predicted"/>
<dbReference type="EMBL" id="BARS01037478">
    <property type="protein sequence ID" value="GAG26509.1"/>
    <property type="molecule type" value="Genomic_DNA"/>
</dbReference>
<reference evidence="1" key="1">
    <citation type="journal article" date="2014" name="Front. Microbiol.">
        <title>High frequency of phylogenetically diverse reductive dehalogenase-homologous genes in deep subseafloor sedimentary metagenomes.</title>
        <authorList>
            <person name="Kawai M."/>
            <person name="Futagami T."/>
            <person name="Toyoda A."/>
            <person name="Takaki Y."/>
            <person name="Nishi S."/>
            <person name="Hori S."/>
            <person name="Arai W."/>
            <person name="Tsubouchi T."/>
            <person name="Morono Y."/>
            <person name="Uchiyama I."/>
            <person name="Ito T."/>
            <person name="Fujiyama A."/>
            <person name="Inagaki F."/>
            <person name="Takami H."/>
        </authorList>
    </citation>
    <scope>NUCLEOTIDE SEQUENCE</scope>
    <source>
        <strain evidence="1">Expedition CK06-06</strain>
    </source>
</reference>
<protein>
    <submittedName>
        <fullName evidence="1">Uncharacterized protein</fullName>
    </submittedName>
</protein>
<sequence>MAHMICLESEEGEVFVNLDQVCEATATPGVVEVCYANSETNTFHDAAAHTLIQALRHEQTKTAQQG</sequence>